<dbReference type="InterPro" id="IPR028098">
    <property type="entry name" value="Glyco_trans_4-like_N"/>
</dbReference>
<dbReference type="Gene3D" id="3.40.50.2000">
    <property type="entry name" value="Glycogen Phosphorylase B"/>
    <property type="match status" value="2"/>
</dbReference>
<dbReference type="PANTHER" id="PTHR12526">
    <property type="entry name" value="GLYCOSYLTRANSFERASE"/>
    <property type="match status" value="1"/>
</dbReference>
<dbReference type="SUPFAM" id="SSF53756">
    <property type="entry name" value="UDP-Glycosyltransferase/glycogen phosphorylase"/>
    <property type="match status" value="1"/>
</dbReference>
<dbReference type="Pfam" id="PF13439">
    <property type="entry name" value="Glyco_transf_4"/>
    <property type="match status" value="1"/>
</dbReference>
<feature type="domain" description="Glycosyltransferase subfamily 4-like N-terminal" evidence="1">
    <location>
        <begin position="17"/>
        <end position="216"/>
    </location>
</feature>
<organism evidence="2 3">
    <name type="scientific">Roseofilum casamattae BLCC-M143</name>
    <dbReference type="NCBI Taxonomy" id="3022442"/>
    <lineage>
        <taxon>Bacteria</taxon>
        <taxon>Bacillati</taxon>
        <taxon>Cyanobacteriota</taxon>
        <taxon>Cyanophyceae</taxon>
        <taxon>Desertifilales</taxon>
        <taxon>Desertifilaceae</taxon>
        <taxon>Roseofilum</taxon>
        <taxon>Roseofilum casamattae</taxon>
    </lineage>
</organism>
<gene>
    <name evidence="2" type="ORF">PMH09_20285</name>
</gene>
<evidence type="ECO:0000313" key="2">
    <source>
        <dbReference type="EMBL" id="MDJ1185528.1"/>
    </source>
</evidence>
<dbReference type="Pfam" id="PF13692">
    <property type="entry name" value="Glyco_trans_1_4"/>
    <property type="match status" value="1"/>
</dbReference>
<proteinExistence type="predicted"/>
<comment type="caution">
    <text evidence="2">The sequence shown here is derived from an EMBL/GenBank/DDBJ whole genome shotgun (WGS) entry which is preliminary data.</text>
</comment>
<dbReference type="CDD" id="cd03801">
    <property type="entry name" value="GT4_PimA-like"/>
    <property type="match status" value="1"/>
</dbReference>
<accession>A0ABT7C4B5</accession>
<dbReference type="PANTHER" id="PTHR12526:SF600">
    <property type="entry name" value="GLYCOSYL TRANSFERASE GROUP 1"/>
    <property type="match status" value="1"/>
</dbReference>
<reference evidence="2 3" key="1">
    <citation type="submission" date="2023-01" db="EMBL/GenBank/DDBJ databases">
        <title>Novel diversity within Roseofilum (Cyanobacteria; Desertifilaceae) from marine benthic mats with descriptions of four novel species.</title>
        <authorList>
            <person name="Wang Y."/>
            <person name="Berthold D.E."/>
            <person name="Hu J."/>
            <person name="Lefler F.W."/>
            <person name="Laughinghouse H.D. IV."/>
        </authorList>
    </citation>
    <scope>NUCLEOTIDE SEQUENCE [LARGE SCALE GENOMIC DNA]</scope>
    <source>
        <strain evidence="2 3">BLCC-M143</strain>
    </source>
</reference>
<sequence>MKILMLSSTFPYPPSRSGTEVRTFNLLKYLQKNHEVTVVAQRSPDVSQEDIDKLQELVSDLRVFPIIADDGKGAIAKGRRLFSSLWEGKPQNVLHRYLGDIQSLVLEGVEQGKYDAITCEHSANAVYLQPQLRDRVRMVVNVHSSMYWGTRSAVETGASDNPWRDRFYLPILYRYENQYAQIADTLVVTTEDDRELLQAFTPAEKIAVIPNGVDLDLFPYRNSDPGGQTLAFVGSMDLTHNMDAALFFAKQVFPKLRDRYPEIKYRIIGNRPSPDIRALGNIPGVEVTGRVPSMVQALHETTVCVVSLQTGFGIKNKTLEAMAAGVPVVGSDRGLEGLDAEDVALRANTVEEYIEAISRLLENPELRQELSQNGRKLIEDRFTWEQMGKQYEAALQ</sequence>
<dbReference type="EMBL" id="JAQOSQ010000038">
    <property type="protein sequence ID" value="MDJ1185528.1"/>
    <property type="molecule type" value="Genomic_DNA"/>
</dbReference>
<name>A0ABT7C4B5_9CYAN</name>
<protein>
    <submittedName>
        <fullName evidence="2">Glycosyltransferase family 4 protein</fullName>
    </submittedName>
</protein>
<evidence type="ECO:0000313" key="3">
    <source>
        <dbReference type="Proteomes" id="UP001232992"/>
    </source>
</evidence>
<keyword evidence="3" id="KW-1185">Reference proteome</keyword>
<dbReference type="RefSeq" id="WP_347179133.1">
    <property type="nucleotide sequence ID" value="NZ_JAQOSQ010000038.1"/>
</dbReference>
<dbReference type="Proteomes" id="UP001232992">
    <property type="component" value="Unassembled WGS sequence"/>
</dbReference>
<evidence type="ECO:0000259" key="1">
    <source>
        <dbReference type="Pfam" id="PF13439"/>
    </source>
</evidence>